<reference evidence="1 2" key="1">
    <citation type="journal article" date="2017" name="Int. J. Syst. Evol. Microbiol.">
        <title>Jeotgalibaca porci sp. nov. and Jeotgalibaca arthritidis sp. nov., isolated from pigs, and emended description of the genus Jeotgalibaca.</title>
        <authorList>
            <person name="Zamora L."/>
            <person name="Perez-Sancho M."/>
            <person name="Dominguez L."/>
            <person name="Fernandez-Garayzabal J.F."/>
            <person name="Vela A.I."/>
        </authorList>
    </citation>
    <scope>NUCLEOTIDE SEQUENCE [LARGE SCALE GENOMIC DNA]</scope>
    <source>
        <strain evidence="1 2">CCUG 69148</strain>
    </source>
</reference>
<dbReference type="EMBL" id="CP049889">
    <property type="protein sequence ID" value="QIK51897.1"/>
    <property type="molecule type" value="Genomic_DNA"/>
</dbReference>
<evidence type="ECO:0000313" key="1">
    <source>
        <dbReference type="EMBL" id="QIK51897.1"/>
    </source>
</evidence>
<name>A0A6G7WI53_9LACT</name>
<evidence type="ECO:0000313" key="2">
    <source>
        <dbReference type="Proteomes" id="UP000501830"/>
    </source>
</evidence>
<dbReference type="KEGG" id="jpo:G7058_07590"/>
<protein>
    <submittedName>
        <fullName evidence="1">Peroxide stress protein YaaA</fullName>
    </submittedName>
</protein>
<accession>A0A6G7WI53</accession>
<dbReference type="InterPro" id="IPR005583">
    <property type="entry name" value="YaaA"/>
</dbReference>
<dbReference type="RefSeq" id="WP_166062958.1">
    <property type="nucleotide sequence ID" value="NZ_CP049889.1"/>
</dbReference>
<dbReference type="Proteomes" id="UP000501830">
    <property type="component" value="Chromosome"/>
</dbReference>
<dbReference type="PANTHER" id="PTHR30283">
    <property type="entry name" value="PEROXIDE STRESS RESPONSE PROTEIN YAAA"/>
    <property type="match status" value="1"/>
</dbReference>
<dbReference type="Pfam" id="PF03883">
    <property type="entry name" value="H2O2_YaaD"/>
    <property type="match status" value="1"/>
</dbReference>
<organism evidence="1 2">
    <name type="scientific">Jeotgalibaca porci</name>
    <dbReference type="NCBI Taxonomy" id="1868793"/>
    <lineage>
        <taxon>Bacteria</taxon>
        <taxon>Bacillati</taxon>
        <taxon>Bacillota</taxon>
        <taxon>Bacilli</taxon>
        <taxon>Lactobacillales</taxon>
        <taxon>Carnobacteriaceae</taxon>
        <taxon>Jeotgalibaca</taxon>
    </lineage>
</organism>
<gene>
    <name evidence="1" type="primary">yaaA</name>
    <name evidence="1" type="ORF">G7058_07590</name>
</gene>
<dbReference type="GO" id="GO:0005829">
    <property type="term" value="C:cytosol"/>
    <property type="evidence" value="ECO:0007669"/>
    <property type="project" value="TreeGrafter"/>
</dbReference>
<dbReference type="GO" id="GO:0033194">
    <property type="term" value="P:response to hydroperoxide"/>
    <property type="evidence" value="ECO:0007669"/>
    <property type="project" value="TreeGrafter"/>
</dbReference>
<dbReference type="GeneID" id="94553142"/>
<dbReference type="AlphaFoldDB" id="A0A6G7WI53"/>
<keyword evidence="2" id="KW-1185">Reference proteome</keyword>
<proteinExistence type="predicted"/>
<dbReference type="PANTHER" id="PTHR30283:SF4">
    <property type="entry name" value="PEROXIDE STRESS RESISTANCE PROTEIN YAAA"/>
    <property type="match status" value="1"/>
</dbReference>
<sequence>MNIIISPSKEMTSTDSQQPAIHLYNGLQFRYLRENLTNEDFSFLNQQLHIISAEHGLLRPLDEIGAYRRDFTEKGLYKKWNDQIYQALVKEGRTILNVASDEFSKTITRYATPEDHIVSVSFFERDSEGHLKKHSTISKKGRGQLVNFIARKRVTNLTDIKSFTDMGYQFSETESGPINWVFIRPKGA</sequence>